<keyword evidence="1" id="KW-1133">Transmembrane helix</keyword>
<protein>
    <submittedName>
        <fullName evidence="2">Uncharacterized protein</fullName>
    </submittedName>
</protein>
<feature type="transmembrane region" description="Helical" evidence="1">
    <location>
        <begin position="121"/>
        <end position="140"/>
    </location>
</feature>
<keyword evidence="1" id="KW-0812">Transmembrane</keyword>
<feature type="transmembrane region" description="Helical" evidence="1">
    <location>
        <begin position="43"/>
        <end position="59"/>
    </location>
</feature>
<feature type="transmembrane region" description="Helical" evidence="1">
    <location>
        <begin position="12"/>
        <end position="31"/>
    </location>
</feature>
<evidence type="ECO:0000313" key="2">
    <source>
        <dbReference type="EMBL" id="KWU49354.1"/>
    </source>
</evidence>
<evidence type="ECO:0000313" key="3">
    <source>
        <dbReference type="Proteomes" id="UP000067111"/>
    </source>
</evidence>
<organism evidence="2 3">
    <name type="scientific">Pseudomonas palleroniana</name>
    <dbReference type="NCBI Taxonomy" id="191390"/>
    <lineage>
        <taxon>Bacteria</taxon>
        <taxon>Pseudomonadati</taxon>
        <taxon>Pseudomonadota</taxon>
        <taxon>Gammaproteobacteria</taxon>
        <taxon>Pseudomonadales</taxon>
        <taxon>Pseudomonadaceae</taxon>
        <taxon>Pseudomonas</taxon>
    </lineage>
</organism>
<dbReference type="RefSeq" id="WP_060755601.1">
    <property type="nucleotide sequence ID" value="NZ_LRMR01000026.1"/>
</dbReference>
<reference evidence="3" key="1">
    <citation type="submission" date="2016-01" db="EMBL/GenBank/DDBJ databases">
        <authorList>
            <person name="Gamez R.M."/>
            <person name="Rodriguez F."/>
            <person name="Bernal J.F."/>
            <person name="Agarwala R."/>
            <person name="Landsman D."/>
            <person name="Marino-Ramirez L."/>
        </authorList>
    </citation>
    <scope>NUCLEOTIDE SEQUENCE [LARGE SCALE GENOMIC DNA]</scope>
    <source>
        <strain evidence="3">Ps006</strain>
    </source>
</reference>
<dbReference type="AlphaFoldDB" id="A0A0X7K106"/>
<gene>
    <name evidence="2" type="ORF">AWV77_18300</name>
</gene>
<feature type="transmembrane region" description="Helical" evidence="1">
    <location>
        <begin position="66"/>
        <end position="84"/>
    </location>
</feature>
<accession>A0A0X7K106</accession>
<dbReference type="Proteomes" id="UP000067111">
    <property type="component" value="Unassembled WGS sequence"/>
</dbReference>
<comment type="caution">
    <text evidence="2">The sequence shown here is derived from an EMBL/GenBank/DDBJ whole genome shotgun (WGS) entry which is preliminary data.</text>
</comment>
<keyword evidence="1" id="KW-0472">Membrane</keyword>
<evidence type="ECO:0000256" key="1">
    <source>
        <dbReference type="SAM" id="Phobius"/>
    </source>
</evidence>
<feature type="transmembrane region" description="Helical" evidence="1">
    <location>
        <begin position="90"/>
        <end position="109"/>
    </location>
</feature>
<name>A0A0X7K106_9PSED</name>
<dbReference type="OrthoDB" id="6904207at2"/>
<dbReference type="EMBL" id="LRMR01000026">
    <property type="protein sequence ID" value="KWU49354.1"/>
    <property type="molecule type" value="Genomic_DNA"/>
</dbReference>
<proteinExistence type="predicted"/>
<sequence>MSLAKKNAPRPTGTSVALMGIALGLAVAVYISPKNEYFLDNFAGYWLPQAAVLCITLLCKASRGTLGGIAITMALYLYLFDIWATEAMAWLFYLFSFPGILIGALLAIATSSRKAYEAPIAFAWVTLGTALGLVAIWLWVR</sequence>